<accession>A0A8K0NKV0</accession>
<dbReference type="Proteomes" id="UP000811619">
    <property type="component" value="Unassembled WGS sequence"/>
</dbReference>
<feature type="signal peptide" evidence="1">
    <location>
        <begin position="1"/>
        <end position="20"/>
    </location>
</feature>
<dbReference type="AlphaFoldDB" id="A0A8K0NKV0"/>
<protein>
    <submittedName>
        <fullName evidence="2">Uncharacterized protein</fullName>
    </submittedName>
</protein>
<feature type="chain" id="PRO_5035449309" evidence="1">
    <location>
        <begin position="21"/>
        <end position="112"/>
    </location>
</feature>
<gene>
    <name evidence="2" type="ORF">E4U42_007432</name>
</gene>
<comment type="caution">
    <text evidence="2">The sequence shown here is derived from an EMBL/GenBank/DDBJ whole genome shotgun (WGS) entry which is preliminary data.</text>
</comment>
<sequence length="112" mass="12102">MQFPTTLLAGVAIFAGQALAGSCYDAKTNDYRYESYCQWSFDGFTCGDAAVGSIADTYVLKTTNTPHAVWAVCKLPGGKVQQVTKFCDAHSSTSFYLPCKNGVFSIAYLSKI</sequence>
<keyword evidence="3" id="KW-1185">Reference proteome</keyword>
<evidence type="ECO:0000313" key="3">
    <source>
        <dbReference type="Proteomes" id="UP000811619"/>
    </source>
</evidence>
<proteinExistence type="predicted"/>
<name>A0A8K0NKV0_9HYPO</name>
<dbReference type="EMBL" id="SRPY01000085">
    <property type="protein sequence ID" value="KAG5929005.1"/>
    <property type="molecule type" value="Genomic_DNA"/>
</dbReference>
<organism evidence="2 3">
    <name type="scientific">Claviceps africana</name>
    <dbReference type="NCBI Taxonomy" id="83212"/>
    <lineage>
        <taxon>Eukaryota</taxon>
        <taxon>Fungi</taxon>
        <taxon>Dikarya</taxon>
        <taxon>Ascomycota</taxon>
        <taxon>Pezizomycotina</taxon>
        <taxon>Sordariomycetes</taxon>
        <taxon>Hypocreomycetidae</taxon>
        <taxon>Hypocreales</taxon>
        <taxon>Clavicipitaceae</taxon>
        <taxon>Claviceps</taxon>
    </lineage>
</organism>
<keyword evidence="1" id="KW-0732">Signal</keyword>
<reference evidence="2" key="1">
    <citation type="journal article" date="2020" name="bioRxiv">
        <title>Whole genome comparisons of ergot fungi reveals the divergence and evolution of species within the genus Claviceps are the result of varying mechanisms driving genome evolution and host range expansion.</title>
        <authorList>
            <person name="Wyka S.A."/>
            <person name="Mondo S.J."/>
            <person name="Liu M."/>
            <person name="Dettman J."/>
            <person name="Nalam V."/>
            <person name="Broders K.D."/>
        </authorList>
    </citation>
    <scope>NUCLEOTIDE SEQUENCE</scope>
    <source>
        <strain evidence="2">CCC 489</strain>
    </source>
</reference>
<evidence type="ECO:0000256" key="1">
    <source>
        <dbReference type="SAM" id="SignalP"/>
    </source>
</evidence>
<evidence type="ECO:0000313" key="2">
    <source>
        <dbReference type="EMBL" id="KAG5929005.1"/>
    </source>
</evidence>